<dbReference type="PANTHER" id="PTHR30521:SF4">
    <property type="entry name" value="DEFERROCHELATASE"/>
    <property type="match status" value="1"/>
</dbReference>
<reference evidence="12" key="1">
    <citation type="submission" date="2020-05" db="EMBL/GenBank/DDBJ databases">
        <authorList>
            <person name="Chiriac C."/>
            <person name="Salcher M."/>
            <person name="Ghai R."/>
            <person name="Kavagutti S V."/>
        </authorList>
    </citation>
    <scope>NUCLEOTIDE SEQUENCE</scope>
</reference>
<dbReference type="InterPro" id="IPR048328">
    <property type="entry name" value="Dyp_perox_C"/>
</dbReference>
<dbReference type="AlphaFoldDB" id="A0A6J7Q5S6"/>
<dbReference type="EMBL" id="CAEZZF010000086">
    <property type="protein sequence ID" value="CAB4756993.1"/>
    <property type="molecule type" value="Genomic_DNA"/>
</dbReference>
<evidence type="ECO:0000256" key="1">
    <source>
        <dbReference type="ARBA" id="ARBA00001970"/>
    </source>
</evidence>
<evidence type="ECO:0000259" key="9">
    <source>
        <dbReference type="Pfam" id="PF04261"/>
    </source>
</evidence>
<evidence type="ECO:0000256" key="8">
    <source>
        <dbReference type="SAM" id="MobiDB-lite"/>
    </source>
</evidence>
<keyword evidence="4" id="KW-0479">Metal-binding</keyword>
<feature type="domain" description="Dyp-type peroxidase N-terminal" evidence="9">
    <location>
        <begin position="45"/>
        <end position="187"/>
    </location>
</feature>
<evidence type="ECO:0000256" key="7">
    <source>
        <dbReference type="ARBA" id="ARBA00023004"/>
    </source>
</evidence>
<gene>
    <name evidence="11" type="ORF">UFOPK2837_00927</name>
    <name evidence="12" type="ORF">UFOPK4065_01026</name>
    <name evidence="13" type="ORF">UFOPK4319_00842</name>
</gene>
<accession>A0A6J7Q5S6</accession>
<proteinExistence type="predicted"/>
<dbReference type="InterPro" id="IPR011008">
    <property type="entry name" value="Dimeric_a/b-barrel"/>
</dbReference>
<feature type="domain" description="Dyp-type peroxidase C-terminal" evidence="10">
    <location>
        <begin position="199"/>
        <end position="373"/>
    </location>
</feature>
<evidence type="ECO:0000313" key="12">
    <source>
        <dbReference type="EMBL" id="CAB5013007.1"/>
    </source>
</evidence>
<dbReference type="EMBL" id="CAFBPE010000096">
    <property type="protein sequence ID" value="CAB5013007.1"/>
    <property type="molecule type" value="Genomic_DNA"/>
</dbReference>
<dbReference type="InterPro" id="IPR006314">
    <property type="entry name" value="Dyp_peroxidase"/>
</dbReference>
<dbReference type="Pfam" id="PF20628">
    <property type="entry name" value="Dyp_perox_C"/>
    <property type="match status" value="1"/>
</dbReference>
<dbReference type="GO" id="GO:0005829">
    <property type="term" value="C:cytosol"/>
    <property type="evidence" value="ECO:0007669"/>
    <property type="project" value="TreeGrafter"/>
</dbReference>
<dbReference type="EMBL" id="CAFBQN010000064">
    <property type="protein sequence ID" value="CAB5059378.1"/>
    <property type="molecule type" value="Genomic_DNA"/>
</dbReference>
<dbReference type="PANTHER" id="PTHR30521">
    <property type="entry name" value="DEFERROCHELATASE/PEROXIDASE"/>
    <property type="match status" value="1"/>
</dbReference>
<dbReference type="InterPro" id="IPR048327">
    <property type="entry name" value="Dyp_perox_N"/>
</dbReference>
<evidence type="ECO:0000256" key="5">
    <source>
        <dbReference type="ARBA" id="ARBA00022729"/>
    </source>
</evidence>
<keyword evidence="5" id="KW-0732">Signal</keyword>
<sequence>MNRRKQLLAVVVVGSVITAGGFTALQQNKKVDFGSAIEAFYGQHQAGIEVARQANLTFMAFDINEGVDKAAVGRMMRVLTADAALLTQGQGIIGDSQFEMAEYPARLTITFGFGYSLFEKIEATNAWPITQRSIPAYSIDKLERQWSDGDLLIQVAGDDSISIFHAVHEMARDAAPFATIRWQQRGFSHAAGVNAGNNPRSLFGQVDGTANAKNGTPEFEERTWSTSPNNFAGGSTMVIRRIRFNFGTWDRLSTNKKDAALGRKLSDGSPVSGGELSTPLDLDSKKSDGSYVIPEDAHVRNAFTDKNRGITRRGANYDDNYLADGTHDAGLIFTSFQAELKRFLDIQSALSMMDSLNKWTTPVGSALFIIPPGIEKGDWVGSSLLG</sequence>
<keyword evidence="2" id="KW-0575">Peroxidase</keyword>
<evidence type="ECO:0000256" key="2">
    <source>
        <dbReference type="ARBA" id="ARBA00022559"/>
    </source>
</evidence>
<dbReference type="Pfam" id="PF04261">
    <property type="entry name" value="Dyp_perox_N"/>
    <property type="match status" value="1"/>
</dbReference>
<dbReference type="GO" id="GO:0004601">
    <property type="term" value="F:peroxidase activity"/>
    <property type="evidence" value="ECO:0007669"/>
    <property type="project" value="UniProtKB-KW"/>
</dbReference>
<dbReference type="NCBIfam" id="TIGR01413">
    <property type="entry name" value="Dyp_perox_fam"/>
    <property type="match status" value="1"/>
</dbReference>
<keyword evidence="7" id="KW-0408">Iron</keyword>
<evidence type="ECO:0000256" key="6">
    <source>
        <dbReference type="ARBA" id="ARBA00023002"/>
    </source>
</evidence>
<comment type="cofactor">
    <cofactor evidence="1">
        <name>heme b</name>
        <dbReference type="ChEBI" id="CHEBI:60344"/>
    </cofactor>
</comment>
<evidence type="ECO:0000313" key="13">
    <source>
        <dbReference type="EMBL" id="CAB5059378.1"/>
    </source>
</evidence>
<name>A0A6J7Q5S6_9ZZZZ</name>
<keyword evidence="3" id="KW-0349">Heme</keyword>
<evidence type="ECO:0000256" key="3">
    <source>
        <dbReference type="ARBA" id="ARBA00022617"/>
    </source>
</evidence>
<dbReference type="GO" id="GO:0020037">
    <property type="term" value="F:heme binding"/>
    <property type="evidence" value="ECO:0007669"/>
    <property type="project" value="InterPro"/>
</dbReference>
<organism evidence="12">
    <name type="scientific">freshwater metagenome</name>
    <dbReference type="NCBI Taxonomy" id="449393"/>
    <lineage>
        <taxon>unclassified sequences</taxon>
        <taxon>metagenomes</taxon>
        <taxon>ecological metagenomes</taxon>
    </lineage>
</organism>
<evidence type="ECO:0000259" key="10">
    <source>
        <dbReference type="Pfam" id="PF20628"/>
    </source>
</evidence>
<protein>
    <submittedName>
        <fullName evidence="12">Unannotated protein</fullName>
    </submittedName>
</protein>
<keyword evidence="6" id="KW-0560">Oxidoreductase</keyword>
<dbReference type="GO" id="GO:0046872">
    <property type="term" value="F:metal ion binding"/>
    <property type="evidence" value="ECO:0007669"/>
    <property type="project" value="UniProtKB-KW"/>
</dbReference>
<evidence type="ECO:0000256" key="4">
    <source>
        <dbReference type="ARBA" id="ARBA00022723"/>
    </source>
</evidence>
<evidence type="ECO:0000313" key="11">
    <source>
        <dbReference type="EMBL" id="CAB4756993.1"/>
    </source>
</evidence>
<dbReference type="PROSITE" id="PS51404">
    <property type="entry name" value="DYP_PEROXIDASE"/>
    <property type="match status" value="1"/>
</dbReference>
<feature type="region of interest" description="Disordered" evidence="8">
    <location>
        <begin position="262"/>
        <end position="287"/>
    </location>
</feature>
<dbReference type="SUPFAM" id="SSF54909">
    <property type="entry name" value="Dimeric alpha+beta barrel"/>
    <property type="match status" value="1"/>
</dbReference>